<evidence type="ECO:0000313" key="10">
    <source>
        <dbReference type="Proteomes" id="UP000321532"/>
    </source>
</evidence>
<dbReference type="GO" id="GO:0106300">
    <property type="term" value="P:protein-DNA covalent cross-linking repair"/>
    <property type="evidence" value="ECO:0007669"/>
    <property type="project" value="InterPro"/>
</dbReference>
<dbReference type="GO" id="GO:0008233">
    <property type="term" value="F:peptidase activity"/>
    <property type="evidence" value="ECO:0007669"/>
    <property type="project" value="UniProtKB-KW"/>
</dbReference>
<organism evidence="9 10">
    <name type="scientific">Adhaeribacter aerolatus</name>
    <dbReference type="NCBI Taxonomy" id="670289"/>
    <lineage>
        <taxon>Bacteria</taxon>
        <taxon>Pseudomonadati</taxon>
        <taxon>Bacteroidota</taxon>
        <taxon>Cytophagia</taxon>
        <taxon>Cytophagales</taxon>
        <taxon>Hymenobacteraceae</taxon>
        <taxon>Adhaeribacter</taxon>
    </lineage>
</organism>
<dbReference type="Proteomes" id="UP000321532">
    <property type="component" value="Unassembled WGS sequence"/>
</dbReference>
<evidence type="ECO:0000256" key="7">
    <source>
        <dbReference type="ARBA" id="ARBA00023239"/>
    </source>
</evidence>
<evidence type="ECO:0000313" key="9">
    <source>
        <dbReference type="EMBL" id="GEO04492.1"/>
    </source>
</evidence>
<accession>A0A512AXQ0</accession>
<evidence type="ECO:0000256" key="2">
    <source>
        <dbReference type="ARBA" id="ARBA00022670"/>
    </source>
</evidence>
<evidence type="ECO:0000256" key="4">
    <source>
        <dbReference type="ARBA" id="ARBA00022801"/>
    </source>
</evidence>
<dbReference type="Pfam" id="PF02586">
    <property type="entry name" value="SRAP"/>
    <property type="match status" value="2"/>
</dbReference>
<dbReference type="InterPro" id="IPR003738">
    <property type="entry name" value="SRAP"/>
</dbReference>
<dbReference type="RefSeq" id="WP_146897763.1">
    <property type="nucleotide sequence ID" value="NZ_BJYS01000015.1"/>
</dbReference>
<keyword evidence="2 8" id="KW-0645">Protease</keyword>
<evidence type="ECO:0000256" key="6">
    <source>
        <dbReference type="ARBA" id="ARBA00023125"/>
    </source>
</evidence>
<comment type="caution">
    <text evidence="9">The sequence shown here is derived from an EMBL/GenBank/DDBJ whole genome shotgun (WGS) entry which is preliminary data.</text>
</comment>
<keyword evidence="6" id="KW-0238">DNA-binding</keyword>
<dbReference type="SUPFAM" id="SSF143081">
    <property type="entry name" value="BB1717-like"/>
    <property type="match status" value="1"/>
</dbReference>
<evidence type="ECO:0000256" key="5">
    <source>
        <dbReference type="ARBA" id="ARBA00023124"/>
    </source>
</evidence>
<dbReference type="EC" id="3.4.-.-" evidence="8"/>
<dbReference type="PANTHER" id="PTHR13604:SF0">
    <property type="entry name" value="ABASIC SITE PROCESSING PROTEIN HMCES"/>
    <property type="match status" value="1"/>
</dbReference>
<dbReference type="Gene3D" id="3.90.1680.10">
    <property type="entry name" value="SOS response associated peptidase-like"/>
    <property type="match status" value="1"/>
</dbReference>
<dbReference type="AlphaFoldDB" id="A0A512AXQ0"/>
<sequence length="253" mass="29241">MCGRASIDKDNIPKQHRFAAKLEGIAFEKNFDARPSQQLPIILPDTDKAILATWASPEKEPDGKPTLPFNVRQENLLFISRFRSLLPRNRCIIPIDGFFEWKEIEAETPETILESDAGLVLDMFGNPIRNSAEKKRLKKARPQKQKYRFTLKDKEPFGLAGLWRESLYPDTGEVRRYFTIITTQANAAVMSYHDRMPVILSPEDEGKWMNNKLQEKQWYSLLKPYEAKQMAVMAIDEYESTLGNYIAPQLNSR</sequence>
<keyword evidence="10" id="KW-1185">Reference proteome</keyword>
<dbReference type="InterPro" id="IPR036590">
    <property type="entry name" value="SRAP-like"/>
</dbReference>
<gene>
    <name evidence="9" type="ORF">AAE02nite_21560</name>
</gene>
<dbReference type="PANTHER" id="PTHR13604">
    <property type="entry name" value="DC12-RELATED"/>
    <property type="match status" value="1"/>
</dbReference>
<dbReference type="GO" id="GO:0006508">
    <property type="term" value="P:proteolysis"/>
    <property type="evidence" value="ECO:0007669"/>
    <property type="project" value="UniProtKB-KW"/>
</dbReference>
<evidence type="ECO:0000256" key="8">
    <source>
        <dbReference type="RuleBase" id="RU364100"/>
    </source>
</evidence>
<evidence type="ECO:0000256" key="3">
    <source>
        <dbReference type="ARBA" id="ARBA00022763"/>
    </source>
</evidence>
<dbReference type="EMBL" id="BJYS01000015">
    <property type="protein sequence ID" value="GEO04492.1"/>
    <property type="molecule type" value="Genomic_DNA"/>
</dbReference>
<comment type="similarity">
    <text evidence="1 8">Belongs to the SOS response-associated peptidase family.</text>
</comment>
<keyword evidence="4 8" id="KW-0378">Hydrolase</keyword>
<evidence type="ECO:0000256" key="1">
    <source>
        <dbReference type="ARBA" id="ARBA00008136"/>
    </source>
</evidence>
<protein>
    <recommendedName>
        <fullName evidence="8">Abasic site processing protein</fullName>
        <ecNumber evidence="8">3.4.-.-</ecNumber>
    </recommendedName>
</protein>
<keyword evidence="7" id="KW-0456">Lyase</keyword>
<dbReference type="GO" id="GO:0003697">
    <property type="term" value="F:single-stranded DNA binding"/>
    <property type="evidence" value="ECO:0007669"/>
    <property type="project" value="InterPro"/>
</dbReference>
<name>A0A512AXQ0_9BACT</name>
<dbReference type="OrthoDB" id="9782620at2"/>
<proteinExistence type="inferred from homology"/>
<dbReference type="GO" id="GO:0016829">
    <property type="term" value="F:lyase activity"/>
    <property type="evidence" value="ECO:0007669"/>
    <property type="project" value="UniProtKB-KW"/>
</dbReference>
<keyword evidence="3" id="KW-0227">DNA damage</keyword>
<keyword evidence="5" id="KW-0190">Covalent protein-DNA linkage</keyword>
<reference evidence="9 10" key="1">
    <citation type="submission" date="2019-07" db="EMBL/GenBank/DDBJ databases">
        <title>Whole genome shotgun sequence of Adhaeribacter aerolatus NBRC 106133.</title>
        <authorList>
            <person name="Hosoyama A."/>
            <person name="Uohara A."/>
            <person name="Ohji S."/>
            <person name="Ichikawa N."/>
        </authorList>
    </citation>
    <scope>NUCLEOTIDE SEQUENCE [LARGE SCALE GENOMIC DNA]</scope>
    <source>
        <strain evidence="9 10">NBRC 106133</strain>
    </source>
</reference>